<feature type="transmembrane region" description="Helical" evidence="1">
    <location>
        <begin position="91"/>
        <end position="116"/>
    </location>
</feature>
<feature type="transmembrane region" description="Helical" evidence="1">
    <location>
        <begin position="30"/>
        <end position="51"/>
    </location>
</feature>
<comment type="caution">
    <text evidence="2">The sequence shown here is derived from an EMBL/GenBank/DDBJ whole genome shotgun (WGS) entry which is preliminary data.</text>
</comment>
<evidence type="ECO:0000313" key="2">
    <source>
        <dbReference type="EMBL" id="RGS02031.1"/>
    </source>
</evidence>
<evidence type="ECO:0000313" key="3">
    <source>
        <dbReference type="Proteomes" id="UP000285750"/>
    </source>
</evidence>
<reference evidence="2 3" key="1">
    <citation type="submission" date="2018-08" db="EMBL/GenBank/DDBJ databases">
        <title>A genome reference for cultivated species of the human gut microbiota.</title>
        <authorList>
            <person name="Zou Y."/>
            <person name="Xue W."/>
            <person name="Luo G."/>
        </authorList>
    </citation>
    <scope>NUCLEOTIDE SEQUENCE [LARGE SCALE GENOMIC DNA]</scope>
    <source>
        <strain evidence="2 3">AF24-16AC</strain>
    </source>
</reference>
<keyword evidence="1" id="KW-0812">Transmembrane</keyword>
<feature type="transmembrane region" description="Helical" evidence="1">
    <location>
        <begin position="122"/>
        <end position="147"/>
    </location>
</feature>
<sequence length="167" mass="19409">MKTKYFTILSMSAICLWLGLWGYWKDCALIQNIAAITGLLDMTALETILIADRWRHTEQYVSNADKSYKLAHKNDNYLNKILQIGFVEKNVYTFTFILTSGLLMVCEAALAAYFGWKYGSLFFVKSIGMVLVFLQMFGMFYTIHCIVESFVVQRKIKRLSNYWLTNE</sequence>
<name>A0A412H1B6_9BACT</name>
<dbReference type="Proteomes" id="UP000285750">
    <property type="component" value="Unassembled WGS sequence"/>
</dbReference>
<dbReference type="AlphaFoldDB" id="A0A412H1B6"/>
<dbReference type="EMBL" id="QRUY01000060">
    <property type="protein sequence ID" value="RGS02031.1"/>
    <property type="molecule type" value="Genomic_DNA"/>
</dbReference>
<evidence type="ECO:0000256" key="1">
    <source>
        <dbReference type="SAM" id="Phobius"/>
    </source>
</evidence>
<gene>
    <name evidence="2" type="ORF">DWY14_16580</name>
</gene>
<accession>A0A412H1B6</accession>
<keyword evidence="1" id="KW-1133">Transmembrane helix</keyword>
<feature type="transmembrane region" description="Helical" evidence="1">
    <location>
        <begin position="5"/>
        <end position="24"/>
    </location>
</feature>
<proteinExistence type="predicted"/>
<protein>
    <submittedName>
        <fullName evidence="2">Uncharacterized protein</fullName>
    </submittedName>
</protein>
<keyword evidence="1" id="KW-0472">Membrane</keyword>
<organism evidence="2 3">
    <name type="scientific">Phocaeicola plebeius</name>
    <dbReference type="NCBI Taxonomy" id="310297"/>
    <lineage>
        <taxon>Bacteria</taxon>
        <taxon>Pseudomonadati</taxon>
        <taxon>Bacteroidota</taxon>
        <taxon>Bacteroidia</taxon>
        <taxon>Bacteroidales</taxon>
        <taxon>Bacteroidaceae</taxon>
        <taxon>Phocaeicola</taxon>
    </lineage>
</organism>
<dbReference type="RefSeq" id="WP_118432466.1">
    <property type="nucleotide sequence ID" value="NZ_JAQCWP010000062.1"/>
</dbReference>